<keyword evidence="1" id="KW-0433">Leucine-rich repeat</keyword>
<dbReference type="PANTHER" id="PTHR46652:SF3">
    <property type="entry name" value="LEUCINE-RICH REPEAT-CONTAINING PROTEIN 9"/>
    <property type="match status" value="1"/>
</dbReference>
<sequence length="320" mass="37728">MNPPYTEGLFQNQDELYDSQMIQKYKKKVYAGMLSILNNKNLRTLSFVDQLPVSELSIDISYNIEFSRVPSNLKKLAVRACNLQDQNNEQIILSGYKTHDLSQFKYMISLEHLDLRSNRIQNLNFISPLINLVYLNLQDNKVKDLRPLRTLNLNRLDLERNLISDLQNFNMQSLTALNLNYNQIVSVLPLKRLSNLKILSLSYNYIVDVEPLRTHQFEELYLNDNYITDLEPIKFHDKTHYVWNQQLPPTPMMKLIDLRMNCIYSNSEKLNVQQQNVAGVEIKIKQRKIREIVESAIIKHWKMVERVKVLLERVVDCDLQ</sequence>
<organism evidence="3 4">
    <name type="scientific">Hexamita inflata</name>
    <dbReference type="NCBI Taxonomy" id="28002"/>
    <lineage>
        <taxon>Eukaryota</taxon>
        <taxon>Metamonada</taxon>
        <taxon>Diplomonadida</taxon>
        <taxon>Hexamitidae</taxon>
        <taxon>Hexamitinae</taxon>
        <taxon>Hexamita</taxon>
    </lineage>
</organism>
<evidence type="ECO:0000313" key="3">
    <source>
        <dbReference type="EMBL" id="CAL6051989.1"/>
    </source>
</evidence>
<evidence type="ECO:0000256" key="1">
    <source>
        <dbReference type="ARBA" id="ARBA00022614"/>
    </source>
</evidence>
<name>A0ABP1K269_9EUKA</name>
<proteinExistence type="predicted"/>
<evidence type="ECO:0000313" key="4">
    <source>
        <dbReference type="Proteomes" id="UP001642409"/>
    </source>
</evidence>
<dbReference type="InterPro" id="IPR001611">
    <property type="entry name" value="Leu-rich_rpt"/>
</dbReference>
<protein>
    <submittedName>
        <fullName evidence="3">Uncharacterized protein</fullName>
    </submittedName>
</protein>
<keyword evidence="2" id="KW-0677">Repeat</keyword>
<dbReference type="Gene3D" id="3.80.10.10">
    <property type="entry name" value="Ribonuclease Inhibitor"/>
    <property type="match status" value="1"/>
</dbReference>
<evidence type="ECO:0000256" key="2">
    <source>
        <dbReference type="ARBA" id="ARBA00022737"/>
    </source>
</evidence>
<dbReference type="InterPro" id="IPR050836">
    <property type="entry name" value="SDS22/Internalin_LRR"/>
</dbReference>
<dbReference type="Proteomes" id="UP001642409">
    <property type="component" value="Unassembled WGS sequence"/>
</dbReference>
<dbReference type="PROSITE" id="PS51450">
    <property type="entry name" value="LRR"/>
    <property type="match status" value="4"/>
</dbReference>
<accession>A0ABP1K269</accession>
<dbReference type="PANTHER" id="PTHR46652">
    <property type="entry name" value="LEUCINE-RICH REPEAT AND IQ DOMAIN-CONTAINING PROTEIN 1-RELATED"/>
    <property type="match status" value="1"/>
</dbReference>
<keyword evidence="4" id="KW-1185">Reference proteome</keyword>
<dbReference type="SUPFAM" id="SSF52047">
    <property type="entry name" value="RNI-like"/>
    <property type="match status" value="1"/>
</dbReference>
<reference evidence="3 4" key="1">
    <citation type="submission" date="2024-07" db="EMBL/GenBank/DDBJ databases">
        <authorList>
            <person name="Akdeniz Z."/>
        </authorList>
    </citation>
    <scope>NUCLEOTIDE SEQUENCE [LARGE SCALE GENOMIC DNA]</scope>
</reference>
<gene>
    <name evidence="3" type="ORF">HINF_LOCUS44634</name>
</gene>
<dbReference type="InterPro" id="IPR025875">
    <property type="entry name" value="Leu-rich_rpt_4"/>
</dbReference>
<dbReference type="EMBL" id="CAXDID020000190">
    <property type="protein sequence ID" value="CAL6051989.1"/>
    <property type="molecule type" value="Genomic_DNA"/>
</dbReference>
<dbReference type="InterPro" id="IPR032675">
    <property type="entry name" value="LRR_dom_sf"/>
</dbReference>
<comment type="caution">
    <text evidence="3">The sequence shown here is derived from an EMBL/GenBank/DDBJ whole genome shotgun (WGS) entry which is preliminary data.</text>
</comment>
<dbReference type="Pfam" id="PF12799">
    <property type="entry name" value="LRR_4"/>
    <property type="match status" value="2"/>
</dbReference>